<gene>
    <name evidence="3" type="ORF">POPTR_006G059800</name>
</gene>
<proteinExistence type="predicted"/>
<keyword evidence="2" id="KW-0472">Membrane</keyword>
<dbReference type="InParanoid" id="A0A2K1ZXJ8"/>
<sequence length="102" mass="12055">MHGAHTRAHMYSQKTKKKKPKKEKKKIKKEAETLFRAVLKYILLWQYVYMVVAAKIFLYATMFCLPVFVICSGISAPYLSISLSTMMYYDHNEGNFSPFYRR</sequence>
<name>A0A2K1ZXJ8_POPTR</name>
<keyword evidence="2" id="KW-0812">Transmembrane</keyword>
<dbReference type="Proteomes" id="UP000006729">
    <property type="component" value="Chromosome 6"/>
</dbReference>
<dbReference type="AlphaFoldDB" id="A0A2K1ZXJ8"/>
<feature type="transmembrane region" description="Helical" evidence="2">
    <location>
        <begin position="33"/>
        <end position="50"/>
    </location>
</feature>
<reference evidence="3 4" key="1">
    <citation type="journal article" date="2006" name="Science">
        <title>The genome of black cottonwood, Populus trichocarpa (Torr. &amp; Gray).</title>
        <authorList>
            <person name="Tuskan G.A."/>
            <person name="Difazio S."/>
            <person name="Jansson S."/>
            <person name="Bohlmann J."/>
            <person name="Grigoriev I."/>
            <person name="Hellsten U."/>
            <person name="Putnam N."/>
            <person name="Ralph S."/>
            <person name="Rombauts S."/>
            <person name="Salamov A."/>
            <person name="Schein J."/>
            <person name="Sterck L."/>
            <person name="Aerts A."/>
            <person name="Bhalerao R.R."/>
            <person name="Bhalerao R.P."/>
            <person name="Blaudez D."/>
            <person name="Boerjan W."/>
            <person name="Brun A."/>
            <person name="Brunner A."/>
            <person name="Busov V."/>
            <person name="Campbell M."/>
            <person name="Carlson J."/>
            <person name="Chalot M."/>
            <person name="Chapman J."/>
            <person name="Chen G.L."/>
            <person name="Cooper D."/>
            <person name="Coutinho P.M."/>
            <person name="Couturier J."/>
            <person name="Covert S."/>
            <person name="Cronk Q."/>
            <person name="Cunningham R."/>
            <person name="Davis J."/>
            <person name="Degroeve S."/>
            <person name="Dejardin A."/>
            <person name="Depamphilis C."/>
            <person name="Detter J."/>
            <person name="Dirks B."/>
            <person name="Dubchak I."/>
            <person name="Duplessis S."/>
            <person name="Ehlting J."/>
            <person name="Ellis B."/>
            <person name="Gendler K."/>
            <person name="Goodstein D."/>
            <person name="Gribskov M."/>
            <person name="Grimwood J."/>
            <person name="Groover A."/>
            <person name="Gunter L."/>
            <person name="Hamberger B."/>
            <person name="Heinze B."/>
            <person name="Helariutta Y."/>
            <person name="Henrissat B."/>
            <person name="Holligan D."/>
            <person name="Holt R."/>
            <person name="Huang W."/>
            <person name="Islam-Faridi N."/>
            <person name="Jones S."/>
            <person name="Jones-Rhoades M."/>
            <person name="Jorgensen R."/>
            <person name="Joshi C."/>
            <person name="Kangasjarvi J."/>
            <person name="Karlsson J."/>
            <person name="Kelleher C."/>
            <person name="Kirkpatrick R."/>
            <person name="Kirst M."/>
            <person name="Kohler A."/>
            <person name="Kalluri U."/>
            <person name="Larimer F."/>
            <person name="Leebens-Mack J."/>
            <person name="Leple J.C."/>
            <person name="Locascio P."/>
            <person name="Lou Y."/>
            <person name="Lucas S."/>
            <person name="Martin F."/>
            <person name="Montanini B."/>
            <person name="Napoli C."/>
            <person name="Nelson D.R."/>
            <person name="Nelson C."/>
            <person name="Nieminen K."/>
            <person name="Nilsson O."/>
            <person name="Pereda V."/>
            <person name="Peter G."/>
            <person name="Philippe R."/>
            <person name="Pilate G."/>
            <person name="Poliakov A."/>
            <person name="Razumovskaya J."/>
            <person name="Richardson P."/>
            <person name="Rinaldi C."/>
            <person name="Ritland K."/>
            <person name="Rouze P."/>
            <person name="Ryaboy D."/>
            <person name="Schmutz J."/>
            <person name="Schrader J."/>
            <person name="Segerman B."/>
            <person name="Shin H."/>
            <person name="Siddiqui A."/>
            <person name="Sterky F."/>
            <person name="Terry A."/>
            <person name="Tsai C.J."/>
            <person name="Uberbacher E."/>
            <person name="Unneberg P."/>
            <person name="Vahala J."/>
            <person name="Wall K."/>
            <person name="Wessler S."/>
            <person name="Yang G."/>
            <person name="Yin T."/>
            <person name="Douglas C."/>
            <person name="Marra M."/>
            <person name="Sandberg G."/>
            <person name="Van de Peer Y."/>
            <person name="Rokhsar D."/>
        </authorList>
    </citation>
    <scope>NUCLEOTIDE SEQUENCE [LARGE SCALE GENOMIC DNA]</scope>
    <source>
        <strain evidence="4">cv. Nisqually</strain>
    </source>
</reference>
<accession>A0A2K1ZXJ8</accession>
<feature type="region of interest" description="Disordered" evidence="1">
    <location>
        <begin position="1"/>
        <end position="25"/>
    </location>
</feature>
<evidence type="ECO:0000313" key="3">
    <source>
        <dbReference type="EMBL" id="PNT30007.1"/>
    </source>
</evidence>
<keyword evidence="4" id="KW-1185">Reference proteome</keyword>
<protein>
    <submittedName>
        <fullName evidence="3">Uncharacterized protein</fullName>
    </submittedName>
</protein>
<feature type="transmembrane region" description="Helical" evidence="2">
    <location>
        <begin position="56"/>
        <end position="79"/>
    </location>
</feature>
<keyword evidence="2" id="KW-1133">Transmembrane helix</keyword>
<evidence type="ECO:0000256" key="2">
    <source>
        <dbReference type="SAM" id="Phobius"/>
    </source>
</evidence>
<evidence type="ECO:0000256" key="1">
    <source>
        <dbReference type="SAM" id="MobiDB-lite"/>
    </source>
</evidence>
<evidence type="ECO:0000313" key="4">
    <source>
        <dbReference type="Proteomes" id="UP000006729"/>
    </source>
</evidence>
<organism evidence="3 4">
    <name type="scientific">Populus trichocarpa</name>
    <name type="common">Western balsam poplar</name>
    <name type="synonym">Populus balsamifera subsp. trichocarpa</name>
    <dbReference type="NCBI Taxonomy" id="3694"/>
    <lineage>
        <taxon>Eukaryota</taxon>
        <taxon>Viridiplantae</taxon>
        <taxon>Streptophyta</taxon>
        <taxon>Embryophyta</taxon>
        <taxon>Tracheophyta</taxon>
        <taxon>Spermatophyta</taxon>
        <taxon>Magnoliopsida</taxon>
        <taxon>eudicotyledons</taxon>
        <taxon>Gunneridae</taxon>
        <taxon>Pentapetalae</taxon>
        <taxon>rosids</taxon>
        <taxon>fabids</taxon>
        <taxon>Malpighiales</taxon>
        <taxon>Salicaceae</taxon>
        <taxon>Saliceae</taxon>
        <taxon>Populus</taxon>
    </lineage>
</organism>
<dbReference type="EMBL" id="CM009295">
    <property type="protein sequence ID" value="PNT30007.1"/>
    <property type="molecule type" value="Genomic_DNA"/>
</dbReference>